<protein>
    <submittedName>
        <fullName evidence="1">Uncharacterized protein</fullName>
    </submittedName>
</protein>
<organism evidence="1 2">
    <name type="scientific">Salipiger pallidus</name>
    <dbReference type="NCBI Taxonomy" id="1775170"/>
    <lineage>
        <taxon>Bacteria</taxon>
        <taxon>Pseudomonadati</taxon>
        <taxon>Pseudomonadota</taxon>
        <taxon>Alphaproteobacteria</taxon>
        <taxon>Rhodobacterales</taxon>
        <taxon>Roseobacteraceae</taxon>
        <taxon>Salipiger</taxon>
    </lineage>
</organism>
<evidence type="ECO:0000313" key="2">
    <source>
        <dbReference type="Proteomes" id="UP000617145"/>
    </source>
</evidence>
<sequence length="55" mass="5728">MIHFAIGLTIGLIIMAPVIALALAAGRLTKTIGSETPSVPVRLPQVGLKLVHTRA</sequence>
<evidence type="ECO:0000313" key="1">
    <source>
        <dbReference type="EMBL" id="GGG73649.1"/>
    </source>
</evidence>
<dbReference type="EMBL" id="BMJV01000004">
    <property type="protein sequence ID" value="GGG73649.1"/>
    <property type="molecule type" value="Genomic_DNA"/>
</dbReference>
<comment type="caution">
    <text evidence="1">The sequence shown here is derived from an EMBL/GenBank/DDBJ whole genome shotgun (WGS) entry which is preliminary data.</text>
</comment>
<dbReference type="Proteomes" id="UP000617145">
    <property type="component" value="Unassembled WGS sequence"/>
</dbReference>
<proteinExistence type="predicted"/>
<accession>A0A8J2ZJZ6</accession>
<name>A0A8J2ZJZ6_9RHOB</name>
<dbReference type="RefSeq" id="WP_188790320.1">
    <property type="nucleotide sequence ID" value="NZ_BMJV01000004.1"/>
</dbReference>
<keyword evidence="2" id="KW-1185">Reference proteome</keyword>
<reference evidence="1" key="2">
    <citation type="submission" date="2020-09" db="EMBL/GenBank/DDBJ databases">
        <authorList>
            <person name="Sun Q."/>
            <person name="Zhou Y."/>
        </authorList>
    </citation>
    <scope>NUCLEOTIDE SEQUENCE</scope>
    <source>
        <strain evidence="1">CGMCC 1.15762</strain>
    </source>
</reference>
<reference evidence="1" key="1">
    <citation type="journal article" date="2014" name="Int. J. Syst. Evol. Microbiol.">
        <title>Complete genome sequence of Corynebacterium casei LMG S-19264T (=DSM 44701T), isolated from a smear-ripened cheese.</title>
        <authorList>
            <consortium name="US DOE Joint Genome Institute (JGI-PGF)"/>
            <person name="Walter F."/>
            <person name="Albersmeier A."/>
            <person name="Kalinowski J."/>
            <person name="Ruckert C."/>
        </authorList>
    </citation>
    <scope>NUCLEOTIDE SEQUENCE</scope>
    <source>
        <strain evidence="1">CGMCC 1.15762</strain>
    </source>
</reference>
<gene>
    <name evidence="1" type="ORF">GCM10011415_22470</name>
</gene>
<dbReference type="AlphaFoldDB" id="A0A8J2ZJZ6"/>